<comment type="function">
    <text evidence="4 6">Catalyzes the cleavage of L-kynurenine (L-Kyn) and L-3-hydroxykynurenine (L-3OHKyn) into anthranilic acid (AA) and 3-hydroxyanthranilic acid (3-OHAA), respectively.</text>
</comment>
<evidence type="ECO:0000256" key="2">
    <source>
        <dbReference type="ARBA" id="ARBA00022801"/>
    </source>
</evidence>
<keyword evidence="1 4" id="KW-0662">Pyridine nucleotide biosynthesis</keyword>
<dbReference type="InterPro" id="IPR015421">
    <property type="entry name" value="PyrdxlP-dep_Trfase_major"/>
</dbReference>
<dbReference type="PIRSF" id="PIRSF038800">
    <property type="entry name" value="KYNU"/>
    <property type="match status" value="1"/>
</dbReference>
<dbReference type="InterPro" id="IPR010111">
    <property type="entry name" value="Kynureninase"/>
</dbReference>
<dbReference type="GO" id="GO:0019441">
    <property type="term" value="P:L-tryptophan catabolic process to kynurenine"/>
    <property type="evidence" value="ECO:0007669"/>
    <property type="project" value="TreeGrafter"/>
</dbReference>
<evidence type="ECO:0000256" key="3">
    <source>
        <dbReference type="ARBA" id="ARBA00022898"/>
    </source>
</evidence>
<comment type="similarity">
    <text evidence="4 6">Belongs to the kynureninase family.</text>
</comment>
<evidence type="ECO:0000256" key="5">
    <source>
        <dbReference type="NCBIfam" id="TIGR01814"/>
    </source>
</evidence>
<feature type="binding site" evidence="4">
    <location>
        <position position="235"/>
    </location>
    <ligand>
        <name>pyridoxal 5'-phosphate</name>
        <dbReference type="ChEBI" id="CHEBI:597326"/>
    </ligand>
</feature>
<dbReference type="EMBL" id="FNCZ01000001">
    <property type="protein sequence ID" value="SDH06901.1"/>
    <property type="molecule type" value="Genomic_DNA"/>
</dbReference>
<evidence type="ECO:0000313" key="7">
    <source>
        <dbReference type="EMBL" id="SDH06901.1"/>
    </source>
</evidence>
<dbReference type="GO" id="GO:0009435">
    <property type="term" value="P:NAD+ biosynthetic process"/>
    <property type="evidence" value="ECO:0007669"/>
    <property type="project" value="UniProtKB-UniRule"/>
</dbReference>
<reference evidence="8" key="1">
    <citation type="submission" date="2016-10" db="EMBL/GenBank/DDBJ databases">
        <authorList>
            <person name="Varghese N."/>
            <person name="Submissions S."/>
        </authorList>
    </citation>
    <scope>NUCLEOTIDE SEQUENCE [LARGE SCALE GENOMIC DNA]</scope>
    <source>
        <strain evidence="8">DSM 15363</strain>
    </source>
</reference>
<name>A0A1G7ZDT0_9FLAO</name>
<gene>
    <name evidence="4" type="primary">kynU</name>
    <name evidence="7" type="ORF">SAMN04489796_1011306</name>
</gene>
<comment type="subunit">
    <text evidence="4 6">Homodimer.</text>
</comment>
<comment type="caution">
    <text evidence="4">Lacks conserved residue(s) required for the propagation of feature annotation.</text>
</comment>
<dbReference type="SUPFAM" id="SSF53383">
    <property type="entry name" value="PLP-dependent transferases"/>
    <property type="match status" value="1"/>
</dbReference>
<feature type="binding site" evidence="4">
    <location>
        <position position="257"/>
    </location>
    <ligand>
        <name>pyridoxal 5'-phosphate</name>
        <dbReference type="ChEBI" id="CHEBI:597326"/>
    </ligand>
</feature>
<keyword evidence="8" id="KW-1185">Reference proteome</keyword>
<dbReference type="EC" id="3.7.1.3" evidence="4 5"/>
<dbReference type="UniPathway" id="UPA00253">
    <property type="reaction ID" value="UER00329"/>
</dbReference>
<dbReference type="AlphaFoldDB" id="A0A1G7ZDT0"/>
<keyword evidence="3 4" id="KW-0663">Pyridoxal phosphate</keyword>
<accession>A0A1G7ZDT0</accession>
<proteinExistence type="inferred from homology"/>
<feature type="binding site" evidence="4">
    <location>
        <position position="288"/>
    </location>
    <ligand>
        <name>pyridoxal 5'-phosphate</name>
        <dbReference type="ChEBI" id="CHEBI:597326"/>
    </ligand>
</feature>
<evidence type="ECO:0000313" key="8">
    <source>
        <dbReference type="Proteomes" id="UP000199492"/>
    </source>
</evidence>
<comment type="pathway">
    <text evidence="4 6">Cofactor biosynthesis; NAD(+) biosynthesis; quinolinate from L-kynurenine: step 2/3.</text>
</comment>
<feature type="modified residue" description="N6-(pyridoxal phosphate)lysine" evidence="4">
    <location>
        <position position="258"/>
    </location>
</feature>
<dbReference type="PANTHER" id="PTHR14084">
    <property type="entry name" value="KYNURENINASE"/>
    <property type="match status" value="1"/>
</dbReference>
<comment type="catalytic activity">
    <reaction evidence="4 6">
        <text>L-kynurenine + H2O = anthranilate + L-alanine + H(+)</text>
        <dbReference type="Rhea" id="RHEA:16813"/>
        <dbReference type="ChEBI" id="CHEBI:15377"/>
        <dbReference type="ChEBI" id="CHEBI:15378"/>
        <dbReference type="ChEBI" id="CHEBI:16567"/>
        <dbReference type="ChEBI" id="CHEBI:57959"/>
        <dbReference type="ChEBI" id="CHEBI:57972"/>
        <dbReference type="EC" id="3.7.1.3"/>
    </reaction>
</comment>
<dbReference type="PANTHER" id="PTHR14084:SF0">
    <property type="entry name" value="KYNURENINASE"/>
    <property type="match status" value="1"/>
</dbReference>
<dbReference type="InterPro" id="IPR015424">
    <property type="entry name" value="PyrdxlP-dep_Trfase"/>
</dbReference>
<dbReference type="NCBIfam" id="TIGR01814">
    <property type="entry name" value="kynureninase"/>
    <property type="match status" value="1"/>
</dbReference>
<dbReference type="FunFam" id="3.40.640.10:FF:000031">
    <property type="entry name" value="Kynureninase"/>
    <property type="match status" value="1"/>
</dbReference>
<dbReference type="GO" id="GO:0043420">
    <property type="term" value="P:anthranilate metabolic process"/>
    <property type="evidence" value="ECO:0007669"/>
    <property type="project" value="TreeGrafter"/>
</dbReference>
<feature type="binding site" evidence="4">
    <location>
        <position position="316"/>
    </location>
    <ligand>
        <name>pyridoxal 5'-phosphate</name>
        <dbReference type="ChEBI" id="CHEBI:597326"/>
    </ligand>
</feature>
<comment type="pathway">
    <text evidence="4 6">Amino-acid degradation; L-kynurenine degradation; L-alanine and anthranilate from L-kynurenine: step 1/1.</text>
</comment>
<dbReference type="Gene3D" id="3.40.640.10">
    <property type="entry name" value="Type I PLP-dependent aspartate aminotransferase-like (Major domain)"/>
    <property type="match status" value="1"/>
</dbReference>
<dbReference type="GO" id="GO:0097053">
    <property type="term" value="P:L-kynurenine catabolic process"/>
    <property type="evidence" value="ECO:0007669"/>
    <property type="project" value="UniProtKB-UniRule"/>
</dbReference>
<dbReference type="Pfam" id="PF22580">
    <property type="entry name" value="KYNU_C"/>
    <property type="match status" value="1"/>
</dbReference>
<evidence type="ECO:0000256" key="1">
    <source>
        <dbReference type="ARBA" id="ARBA00022642"/>
    </source>
</evidence>
<dbReference type="HAMAP" id="MF_01970">
    <property type="entry name" value="Kynureninase"/>
    <property type="match status" value="1"/>
</dbReference>
<dbReference type="UniPathway" id="UPA00334">
    <property type="reaction ID" value="UER00455"/>
</dbReference>
<sequence>MLFLLQTEKPFKLSNYKPGLDYAKKQDALDELSQYRTQFHIPKDKNGNELIYLCGNSLGLQPKSTRAYINQELEDWANLGVEGHTDAKNPWLPYHEFLAEATAKLVGAKPIEVVTMNSLTANLHFMMASFYKPTKERYKILIESDAFPSDKYAVESQLRHHGYDDKEGLILWKPREGEELLNYEDLESILKTHAKEIALIMIGGVNYYTGQFFDFKRITDLGHSYGCKVGFDCAHGAGNVNLDLHNSGADFAVWCTYKYMNSGPGSLSGCFVHERHAYDKDLNRFTGWWSHNKDTRFNMRHEFDVLPGAEGWQLSNPPILSMAAIKASLDMFNEVGIDKIIKKSKKLTGYFEYLLKDLGEDTIRIITPENPDERGCQLSIQVLKADKSLHDKLTEAGVISDWREPDVIRCAPVPLYNSFEDVYLMVEKMKVILNKN</sequence>
<feature type="binding site" evidence="4">
    <location>
        <position position="232"/>
    </location>
    <ligand>
        <name>pyridoxal 5'-phosphate</name>
        <dbReference type="ChEBI" id="CHEBI:597326"/>
    </ligand>
</feature>
<organism evidence="7 8">
    <name type="scientific">Winogradskyella thalassocola</name>
    <dbReference type="NCBI Taxonomy" id="262004"/>
    <lineage>
        <taxon>Bacteria</taxon>
        <taxon>Pseudomonadati</taxon>
        <taxon>Bacteroidota</taxon>
        <taxon>Flavobacteriia</taxon>
        <taxon>Flavobacteriales</taxon>
        <taxon>Flavobacteriaceae</taxon>
        <taxon>Winogradskyella</taxon>
    </lineage>
</organism>
<feature type="binding site" evidence="4">
    <location>
        <position position="119"/>
    </location>
    <ligand>
        <name>pyridoxal 5'-phosphate</name>
        <dbReference type="ChEBI" id="CHEBI:597326"/>
    </ligand>
</feature>
<comment type="cofactor">
    <cofactor evidence="4 6">
        <name>pyridoxal 5'-phosphate</name>
        <dbReference type="ChEBI" id="CHEBI:597326"/>
    </cofactor>
</comment>
<feature type="binding site" evidence="4">
    <location>
        <begin position="147"/>
        <end position="150"/>
    </location>
    <ligand>
        <name>pyridoxal 5'-phosphate</name>
        <dbReference type="ChEBI" id="CHEBI:597326"/>
    </ligand>
</feature>
<dbReference type="GO" id="GO:0005737">
    <property type="term" value="C:cytoplasm"/>
    <property type="evidence" value="ECO:0007669"/>
    <property type="project" value="UniProtKB-UniRule"/>
</dbReference>
<dbReference type="GO" id="GO:0030170">
    <property type="term" value="F:pyridoxal phosphate binding"/>
    <property type="evidence" value="ECO:0007669"/>
    <property type="project" value="UniProtKB-UniRule"/>
</dbReference>
<dbReference type="InterPro" id="IPR015422">
    <property type="entry name" value="PyrdxlP-dep_Trfase_small"/>
</dbReference>
<protein>
    <recommendedName>
        <fullName evidence="4 5">Kynureninase</fullName>
        <ecNumber evidence="4 5">3.7.1.3</ecNumber>
    </recommendedName>
    <alternativeName>
        <fullName evidence="4">L-kynurenine hydrolase</fullName>
    </alternativeName>
</protein>
<dbReference type="STRING" id="262004.SAMN04489796_1011306"/>
<feature type="binding site" evidence="4">
    <location>
        <position position="120"/>
    </location>
    <ligand>
        <name>pyridoxal 5'-phosphate</name>
        <dbReference type="ChEBI" id="CHEBI:597326"/>
    </ligand>
</feature>
<evidence type="ECO:0000256" key="4">
    <source>
        <dbReference type="HAMAP-Rule" id="MF_01970"/>
    </source>
</evidence>
<evidence type="ECO:0000256" key="6">
    <source>
        <dbReference type="PIRNR" id="PIRNR038800"/>
    </source>
</evidence>
<dbReference type="Proteomes" id="UP000199492">
    <property type="component" value="Unassembled WGS sequence"/>
</dbReference>
<keyword evidence="2 4" id="KW-0378">Hydrolase</keyword>
<dbReference type="Gene3D" id="3.90.1150.10">
    <property type="entry name" value="Aspartate Aminotransferase, domain 1"/>
    <property type="match status" value="1"/>
</dbReference>
<dbReference type="GO" id="GO:0019805">
    <property type="term" value="P:quinolinate biosynthetic process"/>
    <property type="evidence" value="ECO:0007669"/>
    <property type="project" value="UniProtKB-UniRule"/>
</dbReference>
<comment type="catalytic activity">
    <reaction evidence="6">
        <text>3-hydroxy-L-kynurenine + H2O = 3-hydroxyanthranilate + L-alanine + H(+)</text>
        <dbReference type="Rhea" id="RHEA:25143"/>
        <dbReference type="ChEBI" id="CHEBI:15377"/>
        <dbReference type="ChEBI" id="CHEBI:15378"/>
        <dbReference type="ChEBI" id="CHEBI:36559"/>
        <dbReference type="ChEBI" id="CHEBI:57972"/>
        <dbReference type="ChEBI" id="CHEBI:58125"/>
        <dbReference type="EC" id="3.7.1.3"/>
    </reaction>
</comment>
<dbReference type="GO" id="GO:0030429">
    <property type="term" value="F:kynureninase activity"/>
    <property type="evidence" value="ECO:0007669"/>
    <property type="project" value="UniProtKB-UniRule"/>
</dbReference>